<evidence type="ECO:0000313" key="2">
    <source>
        <dbReference type="EMBL" id="CDR99634.1"/>
    </source>
</evidence>
<keyword evidence="1" id="KW-0472">Membrane</keyword>
<keyword evidence="1" id="KW-1133">Transmembrane helix</keyword>
<name>A0A0F7RWX6_9BASI</name>
<keyword evidence="3" id="KW-1185">Reference proteome</keyword>
<accession>A0A0F7RWX6</accession>
<feature type="transmembrane region" description="Helical" evidence="1">
    <location>
        <begin position="138"/>
        <end position="160"/>
    </location>
</feature>
<protein>
    <submittedName>
        <fullName evidence="2">Uncharacterized protein</fullName>
    </submittedName>
</protein>
<dbReference type="Proteomes" id="UP000242770">
    <property type="component" value="Unassembled WGS sequence"/>
</dbReference>
<dbReference type="PANTHER" id="PTHR35408">
    <property type="entry name" value="CHROMOSOME 15, WHOLE GENOME SHOTGUN SEQUENCE"/>
    <property type="match status" value="1"/>
</dbReference>
<reference evidence="3" key="1">
    <citation type="submission" date="2014-06" db="EMBL/GenBank/DDBJ databases">
        <authorList>
            <person name="Berkman P.J."/>
        </authorList>
    </citation>
    <scope>NUCLEOTIDE SEQUENCE [LARGE SCALE GENOMIC DNA]</scope>
</reference>
<feature type="transmembrane region" description="Helical" evidence="1">
    <location>
        <begin position="12"/>
        <end position="30"/>
    </location>
</feature>
<dbReference type="EMBL" id="CCFA01001375">
    <property type="protein sequence ID" value="CDR99634.1"/>
    <property type="molecule type" value="Genomic_DNA"/>
</dbReference>
<organism evidence="2 3">
    <name type="scientific">Sporisorium scitamineum</name>
    <dbReference type="NCBI Taxonomy" id="49012"/>
    <lineage>
        <taxon>Eukaryota</taxon>
        <taxon>Fungi</taxon>
        <taxon>Dikarya</taxon>
        <taxon>Basidiomycota</taxon>
        <taxon>Ustilaginomycotina</taxon>
        <taxon>Ustilaginomycetes</taxon>
        <taxon>Ustilaginales</taxon>
        <taxon>Ustilaginaceae</taxon>
        <taxon>Sporisorium</taxon>
    </lineage>
</organism>
<dbReference type="PANTHER" id="PTHR35408:SF3">
    <property type="entry name" value="GLYCOSYLTRANSFERASE 2-LIKE DOMAIN-CONTAINING PROTEIN"/>
    <property type="match status" value="1"/>
</dbReference>
<feature type="transmembrane region" description="Helical" evidence="1">
    <location>
        <begin position="50"/>
        <end position="70"/>
    </location>
</feature>
<evidence type="ECO:0000256" key="1">
    <source>
        <dbReference type="SAM" id="Phobius"/>
    </source>
</evidence>
<dbReference type="STRING" id="49012.A0A0F7RWX6"/>
<proteinExistence type="predicted"/>
<keyword evidence="1" id="KW-0812">Transmembrane</keyword>
<sequence>MLLPAFVTPFEIWVSVNVVFAAGGNVAQILARYRAKADTLFNLVKEHLTWIPYLLIFFGGLSFHVLTALLSHPFGINMTWGATLKDLEDSNFFIEVPLILKRFWKVLLLSIVCIAAVIVFQLPGVLPLEWQIIGFYTYWPPLVLAIMHILYPIALNPALLRFSF</sequence>
<feature type="transmembrane region" description="Helical" evidence="1">
    <location>
        <begin position="106"/>
        <end position="126"/>
    </location>
</feature>
<gene>
    <name evidence="2" type="primary">SSCI25920.1</name>
</gene>
<evidence type="ECO:0000313" key="3">
    <source>
        <dbReference type="Proteomes" id="UP000242770"/>
    </source>
</evidence>
<dbReference type="AlphaFoldDB" id="A0A0F7RWX6"/>